<keyword evidence="3" id="KW-0406">Ion transport</keyword>
<evidence type="ECO:0000256" key="1">
    <source>
        <dbReference type="ARBA" id="ARBA00005901"/>
    </source>
</evidence>
<keyword evidence="4" id="KW-0175">Coiled coil</keyword>
<dbReference type="RefSeq" id="WP_024858293.1">
    <property type="nucleotide sequence ID" value="NZ_JEOB01000003.1"/>
</dbReference>
<dbReference type="GO" id="GO:0046961">
    <property type="term" value="F:proton-transporting ATPase activity, rotational mechanism"/>
    <property type="evidence" value="ECO:0007669"/>
    <property type="project" value="InterPro"/>
</dbReference>
<comment type="caution">
    <text evidence="6">The sequence shown here is derived from an EMBL/GenBank/DDBJ whole genome shotgun (WGS) entry which is preliminary data.</text>
</comment>
<evidence type="ECO:0000256" key="4">
    <source>
        <dbReference type="SAM" id="Coils"/>
    </source>
</evidence>
<evidence type="ECO:0000256" key="3">
    <source>
        <dbReference type="ARBA" id="ARBA00023065"/>
    </source>
</evidence>
<dbReference type="SUPFAM" id="SSF160527">
    <property type="entry name" value="V-type ATPase subunit E-like"/>
    <property type="match status" value="1"/>
</dbReference>
<name>A0A011V0L7_RUMAL</name>
<keyword evidence="7" id="KW-1185">Reference proteome</keyword>
<evidence type="ECO:0000256" key="2">
    <source>
        <dbReference type="ARBA" id="ARBA00022448"/>
    </source>
</evidence>
<proteinExistence type="inferred from homology"/>
<evidence type="ECO:0000313" key="7">
    <source>
        <dbReference type="Proteomes" id="UP000021369"/>
    </source>
</evidence>
<reference evidence="6 7" key="1">
    <citation type="submission" date="2013-06" db="EMBL/GenBank/DDBJ databases">
        <title>Rumen cellulosomics: divergent fiber-degrading strategies revealed by comparative genome-wide analysis of six Ruminococcal strains.</title>
        <authorList>
            <person name="Dassa B."/>
            <person name="Borovok I."/>
            <person name="Lamed R."/>
            <person name="Flint H."/>
            <person name="Yeoman C.J."/>
            <person name="White B."/>
            <person name="Bayer E.A."/>
        </authorList>
    </citation>
    <scope>NUCLEOTIDE SEQUENCE [LARGE SCALE GENOMIC DNA]</scope>
    <source>
        <strain evidence="6 7">SY3</strain>
    </source>
</reference>
<accession>A0A011V0L7</accession>
<dbReference type="Gene3D" id="1.20.5.620">
    <property type="entry name" value="F1F0 ATP synthase subunit B, membrane domain"/>
    <property type="match status" value="1"/>
</dbReference>
<comment type="similarity">
    <text evidence="1">Belongs to the V-ATPase E subunit family.</text>
</comment>
<dbReference type="EMBL" id="JEOB01000003">
    <property type="protein sequence ID" value="EXM38987.1"/>
    <property type="molecule type" value="Genomic_DNA"/>
</dbReference>
<keyword evidence="2" id="KW-0813">Transport</keyword>
<feature type="compositionally biased region" description="Basic and acidic residues" evidence="5">
    <location>
        <begin position="49"/>
        <end position="65"/>
    </location>
</feature>
<evidence type="ECO:0000256" key="5">
    <source>
        <dbReference type="SAM" id="MobiDB-lite"/>
    </source>
</evidence>
<dbReference type="AlphaFoldDB" id="A0A011V0L7"/>
<feature type="region of interest" description="Disordered" evidence="5">
    <location>
        <begin position="49"/>
        <end position="70"/>
    </location>
</feature>
<dbReference type="Pfam" id="PF01991">
    <property type="entry name" value="vATP-synt_E"/>
    <property type="match status" value="1"/>
</dbReference>
<dbReference type="PATRIC" id="fig|1341156.4.peg.2304"/>
<organism evidence="6 7">
    <name type="scientific">Ruminococcus albus SY3</name>
    <dbReference type="NCBI Taxonomy" id="1341156"/>
    <lineage>
        <taxon>Bacteria</taxon>
        <taxon>Bacillati</taxon>
        <taxon>Bacillota</taxon>
        <taxon>Clostridia</taxon>
        <taxon>Eubacteriales</taxon>
        <taxon>Oscillospiraceae</taxon>
        <taxon>Ruminococcus</taxon>
    </lineage>
</organism>
<feature type="coiled-coil region" evidence="4">
    <location>
        <begin position="20"/>
        <end position="47"/>
    </location>
</feature>
<dbReference type="InterPro" id="IPR002842">
    <property type="entry name" value="ATPase_V1_Esu"/>
</dbReference>
<sequence length="197" mass="21978">MTDQTQKLEKFKQAVFDEAAEKAAEIIKETEEQCAEVLAEAEAEARDFVKQSRAKAEKEQKEAAQRTESAGRLAQRRNVLNARQEVIDRVFSNVREKLEAFRQSADYEKLLVRRVTECAAVYPNKKGEVRLASADMKYASVLTCGGRFTVTESANILLGGLMVVFPEDNLALDCTFDNEFKRQKSGFAGKAGLGTDL</sequence>
<dbReference type="OrthoDB" id="1823154at2"/>
<dbReference type="Proteomes" id="UP000021369">
    <property type="component" value="Unassembled WGS sequence"/>
</dbReference>
<protein>
    <submittedName>
        <fullName evidence="6">ATPase</fullName>
    </submittedName>
</protein>
<evidence type="ECO:0000313" key="6">
    <source>
        <dbReference type="EMBL" id="EXM38987.1"/>
    </source>
</evidence>
<dbReference type="GO" id="GO:0033178">
    <property type="term" value="C:proton-transporting two-sector ATPase complex, catalytic domain"/>
    <property type="evidence" value="ECO:0007669"/>
    <property type="project" value="InterPro"/>
</dbReference>
<gene>
    <name evidence="6" type="ORF">RASY3_11830</name>
</gene>